<organism evidence="2 3">
    <name type="scientific">Linum tenue</name>
    <dbReference type="NCBI Taxonomy" id="586396"/>
    <lineage>
        <taxon>Eukaryota</taxon>
        <taxon>Viridiplantae</taxon>
        <taxon>Streptophyta</taxon>
        <taxon>Embryophyta</taxon>
        <taxon>Tracheophyta</taxon>
        <taxon>Spermatophyta</taxon>
        <taxon>Magnoliopsida</taxon>
        <taxon>eudicotyledons</taxon>
        <taxon>Gunneridae</taxon>
        <taxon>Pentapetalae</taxon>
        <taxon>rosids</taxon>
        <taxon>fabids</taxon>
        <taxon>Malpighiales</taxon>
        <taxon>Linaceae</taxon>
        <taxon>Linum</taxon>
    </lineage>
</organism>
<gene>
    <name evidence="2" type="ORF">LITE_LOCUS49449</name>
</gene>
<proteinExistence type="predicted"/>
<comment type="caution">
    <text evidence="2">The sequence shown here is derived from an EMBL/GenBank/DDBJ whole genome shotgun (WGS) entry which is preliminary data.</text>
</comment>
<dbReference type="EMBL" id="CAMGYJ010000011">
    <property type="protein sequence ID" value="CAI0559922.1"/>
    <property type="molecule type" value="Genomic_DNA"/>
</dbReference>
<name>A0AAV0RQS2_9ROSI</name>
<reference evidence="2" key="1">
    <citation type="submission" date="2022-08" db="EMBL/GenBank/DDBJ databases">
        <authorList>
            <person name="Gutierrez-Valencia J."/>
        </authorList>
    </citation>
    <scope>NUCLEOTIDE SEQUENCE</scope>
</reference>
<sequence length="150" mass="16251">MALFPPSPSFIFSQHDSSKEDDYGKIHLFSRLPSPSSTSFVDSASSQFCSTKAKREGGDIDDGGSQGSGDHMGRHSRVLAVGDGREFKVRRRGSGGARNRVVVGNMAKIQTRRLSPGTTYAAYLVFKLMGGPWTHRVRGATRESQGRVCG</sequence>
<keyword evidence="3" id="KW-1185">Reference proteome</keyword>
<evidence type="ECO:0000313" key="2">
    <source>
        <dbReference type="EMBL" id="CAI0559922.1"/>
    </source>
</evidence>
<evidence type="ECO:0000313" key="3">
    <source>
        <dbReference type="Proteomes" id="UP001154282"/>
    </source>
</evidence>
<evidence type="ECO:0000256" key="1">
    <source>
        <dbReference type="SAM" id="MobiDB-lite"/>
    </source>
</evidence>
<dbReference type="AlphaFoldDB" id="A0AAV0RQS2"/>
<protein>
    <submittedName>
        <fullName evidence="2">Uncharacterized protein</fullName>
    </submittedName>
</protein>
<dbReference type="Proteomes" id="UP001154282">
    <property type="component" value="Unassembled WGS sequence"/>
</dbReference>
<feature type="region of interest" description="Disordered" evidence="1">
    <location>
        <begin position="51"/>
        <end position="77"/>
    </location>
</feature>
<accession>A0AAV0RQS2</accession>